<gene>
    <name evidence="1" type="ORF">CLUMA_CG017810</name>
</gene>
<evidence type="ECO:0000313" key="2">
    <source>
        <dbReference type="Proteomes" id="UP000183832"/>
    </source>
</evidence>
<sequence length="65" mass="7352">MELCFGCKRCEGKKPQAVEPFFLLKGQLSVNILIMELSLLHFLACHKDSMGFLFPFVDTNILTST</sequence>
<name>A0A1J1J005_9DIPT</name>
<proteinExistence type="predicted"/>
<keyword evidence="2" id="KW-1185">Reference proteome</keyword>
<dbReference type="EMBL" id="CVRI01000063">
    <property type="protein sequence ID" value="CRL04750.1"/>
    <property type="molecule type" value="Genomic_DNA"/>
</dbReference>
<reference evidence="1 2" key="1">
    <citation type="submission" date="2015-04" db="EMBL/GenBank/DDBJ databases">
        <authorList>
            <person name="Syromyatnikov M.Y."/>
            <person name="Popov V.N."/>
        </authorList>
    </citation>
    <scope>NUCLEOTIDE SEQUENCE [LARGE SCALE GENOMIC DNA]</scope>
</reference>
<organism evidence="1 2">
    <name type="scientific">Clunio marinus</name>
    <dbReference type="NCBI Taxonomy" id="568069"/>
    <lineage>
        <taxon>Eukaryota</taxon>
        <taxon>Metazoa</taxon>
        <taxon>Ecdysozoa</taxon>
        <taxon>Arthropoda</taxon>
        <taxon>Hexapoda</taxon>
        <taxon>Insecta</taxon>
        <taxon>Pterygota</taxon>
        <taxon>Neoptera</taxon>
        <taxon>Endopterygota</taxon>
        <taxon>Diptera</taxon>
        <taxon>Nematocera</taxon>
        <taxon>Chironomoidea</taxon>
        <taxon>Chironomidae</taxon>
        <taxon>Clunio</taxon>
    </lineage>
</organism>
<evidence type="ECO:0000313" key="1">
    <source>
        <dbReference type="EMBL" id="CRL04750.1"/>
    </source>
</evidence>
<dbReference type="Proteomes" id="UP000183832">
    <property type="component" value="Unassembled WGS sequence"/>
</dbReference>
<protein>
    <submittedName>
        <fullName evidence="1">CLUMA_CG017810, isoform A</fullName>
    </submittedName>
</protein>
<accession>A0A1J1J005</accession>
<dbReference type="AlphaFoldDB" id="A0A1J1J005"/>